<protein>
    <submittedName>
        <fullName evidence="1">Uncharacterized protein</fullName>
    </submittedName>
</protein>
<dbReference type="RefSeq" id="WP_106318646.1">
    <property type="nucleotide sequence ID" value="NZ_BOMO01000034.1"/>
</dbReference>
<sequence>MPRTHLTGMYLGWDFEFPYAHTFSSAGERIDPMDHHDKGFVGTTGLWDALPALRTLTVEGVLLFHWIGGTALADLRLRGAVISDGDVWPDRSRAS</sequence>
<dbReference type="OrthoDB" id="3682321at2"/>
<reference evidence="1 2" key="1">
    <citation type="submission" date="2018-03" db="EMBL/GenBank/DDBJ databases">
        <title>Genomic Encyclopedia of Archaeal and Bacterial Type Strains, Phase II (KMG-II): from individual species to whole genera.</title>
        <authorList>
            <person name="Goeker M."/>
        </authorList>
    </citation>
    <scope>NUCLEOTIDE SEQUENCE [LARGE SCALE GENOMIC DNA]</scope>
    <source>
        <strain evidence="1 2">DSM 43146</strain>
    </source>
</reference>
<evidence type="ECO:0000313" key="1">
    <source>
        <dbReference type="EMBL" id="PRX22047.1"/>
    </source>
</evidence>
<organism evidence="1 2">
    <name type="scientific">Actinoplanes italicus</name>
    <dbReference type="NCBI Taxonomy" id="113567"/>
    <lineage>
        <taxon>Bacteria</taxon>
        <taxon>Bacillati</taxon>
        <taxon>Actinomycetota</taxon>
        <taxon>Actinomycetes</taxon>
        <taxon>Micromonosporales</taxon>
        <taxon>Micromonosporaceae</taxon>
        <taxon>Actinoplanes</taxon>
    </lineage>
</organism>
<comment type="caution">
    <text evidence="1">The sequence shown here is derived from an EMBL/GenBank/DDBJ whole genome shotgun (WGS) entry which is preliminary data.</text>
</comment>
<dbReference type="AlphaFoldDB" id="A0A2T0KFB0"/>
<dbReference type="EMBL" id="PVMZ01000005">
    <property type="protein sequence ID" value="PRX22047.1"/>
    <property type="molecule type" value="Genomic_DNA"/>
</dbReference>
<gene>
    <name evidence="1" type="ORF">CLV67_105224</name>
</gene>
<keyword evidence="2" id="KW-1185">Reference proteome</keyword>
<proteinExistence type="predicted"/>
<dbReference type="Proteomes" id="UP000239415">
    <property type="component" value="Unassembled WGS sequence"/>
</dbReference>
<accession>A0A2T0KFB0</accession>
<name>A0A2T0KFB0_9ACTN</name>
<evidence type="ECO:0000313" key="2">
    <source>
        <dbReference type="Proteomes" id="UP000239415"/>
    </source>
</evidence>